<dbReference type="Gene3D" id="2.40.10.220">
    <property type="entry name" value="predicted glycosyltransferase like domains"/>
    <property type="match status" value="1"/>
</dbReference>
<evidence type="ECO:0000313" key="3">
    <source>
        <dbReference type="Proteomes" id="UP001649230"/>
    </source>
</evidence>
<dbReference type="RefSeq" id="WP_235119636.1">
    <property type="nucleotide sequence ID" value="NZ_CP090978.1"/>
</dbReference>
<accession>A0ABY3SJ85</accession>
<dbReference type="EMBL" id="CP090978">
    <property type="protein sequence ID" value="UJF33294.1"/>
    <property type="molecule type" value="Genomic_DNA"/>
</dbReference>
<feature type="domain" description="PilZ" evidence="1">
    <location>
        <begin position="125"/>
        <end position="204"/>
    </location>
</feature>
<keyword evidence="3" id="KW-1185">Reference proteome</keyword>
<reference evidence="2 3" key="1">
    <citation type="journal article" date="2024" name="Int. J. Syst. Evol. Microbiol.">
        <title>Paenibacillus hexagrammi sp. nov., a novel bacterium isolated from the gut content of Hexagrammos agrammus.</title>
        <authorList>
            <person name="Jung H.K."/>
            <person name="Kim D.G."/>
            <person name="Zin H."/>
            <person name="Park J."/>
            <person name="Jung H."/>
            <person name="Kim Y.O."/>
            <person name="Kong H.J."/>
            <person name="Kim J.W."/>
            <person name="Kim Y.S."/>
        </authorList>
    </citation>
    <scope>NUCLEOTIDE SEQUENCE [LARGE SCALE GENOMIC DNA]</scope>
    <source>
        <strain evidence="2 3">YPD9-1</strain>
    </source>
</reference>
<evidence type="ECO:0000313" key="2">
    <source>
        <dbReference type="EMBL" id="UJF33294.1"/>
    </source>
</evidence>
<organism evidence="2 3">
    <name type="scientific">Paenibacillus hexagrammi</name>
    <dbReference type="NCBI Taxonomy" id="2908839"/>
    <lineage>
        <taxon>Bacteria</taxon>
        <taxon>Bacillati</taxon>
        <taxon>Bacillota</taxon>
        <taxon>Bacilli</taxon>
        <taxon>Bacillales</taxon>
        <taxon>Paenibacillaceae</taxon>
        <taxon>Paenibacillus</taxon>
    </lineage>
</organism>
<sequence>MKYYGSKEGNDAEILIDSKAVLDKRDFVATGVITYVLGDIIEIELPQYNIFQLGDKIKVTIYTKSGLFVFDTSVVAKDHGSIIVINPPDNRKKFTEKREFPRIEIVKGGLLHGLHDIQRRKHQFERPVSINIKNISLSGVGFTVDDNIHLDTTAHLELELLLGFSISCLTEVVRRETQDTGIYYGARYINVPDAKTNALRAFILKNQVEAYFVQKKDVKMKKVTDMGSGVR</sequence>
<dbReference type="InterPro" id="IPR009875">
    <property type="entry name" value="PilZ_domain"/>
</dbReference>
<protein>
    <submittedName>
        <fullName evidence="2">PilZ domain-containing protein</fullName>
    </submittedName>
</protein>
<dbReference type="SUPFAM" id="SSF141371">
    <property type="entry name" value="PilZ domain-like"/>
    <property type="match status" value="1"/>
</dbReference>
<name>A0ABY3SJ85_9BACL</name>
<evidence type="ECO:0000259" key="1">
    <source>
        <dbReference type="Pfam" id="PF07238"/>
    </source>
</evidence>
<proteinExistence type="predicted"/>
<dbReference type="Pfam" id="PF07238">
    <property type="entry name" value="PilZ"/>
    <property type="match status" value="1"/>
</dbReference>
<gene>
    <name evidence="2" type="ORF">L0M14_27840</name>
</gene>
<dbReference type="Proteomes" id="UP001649230">
    <property type="component" value="Chromosome"/>
</dbReference>